<dbReference type="Gene3D" id="3.40.50.10810">
    <property type="entry name" value="Tandem AAA-ATPase domain"/>
    <property type="match status" value="2"/>
</dbReference>
<dbReference type="Pfam" id="PF00271">
    <property type="entry name" value="Helicase_C"/>
    <property type="match status" value="1"/>
</dbReference>
<reference evidence="10" key="1">
    <citation type="submission" date="2021-12" db="EMBL/GenBank/DDBJ databases">
        <authorList>
            <person name="King R."/>
        </authorList>
    </citation>
    <scope>NUCLEOTIDE SEQUENCE</scope>
</reference>
<keyword evidence="1" id="KW-0479">Metal-binding</keyword>
<dbReference type="InterPro" id="IPR052583">
    <property type="entry name" value="ATP-helicase/E3_Ub-Ligase"/>
</dbReference>
<dbReference type="Pfam" id="PF00176">
    <property type="entry name" value="SNF2-rel_dom"/>
    <property type="match status" value="1"/>
</dbReference>
<dbReference type="Proteomes" id="UP001152759">
    <property type="component" value="Chromosome 1"/>
</dbReference>
<evidence type="ECO:0000313" key="10">
    <source>
        <dbReference type="EMBL" id="CAH0381747.1"/>
    </source>
</evidence>
<feature type="compositionally biased region" description="Polar residues" evidence="6">
    <location>
        <begin position="110"/>
        <end position="129"/>
    </location>
</feature>
<dbReference type="InterPro" id="IPR013083">
    <property type="entry name" value="Znf_RING/FYVE/PHD"/>
</dbReference>
<feature type="region of interest" description="Disordered" evidence="6">
    <location>
        <begin position="330"/>
        <end position="403"/>
    </location>
</feature>
<dbReference type="SUPFAM" id="SSF52540">
    <property type="entry name" value="P-loop containing nucleoside triphosphate hydrolases"/>
    <property type="match status" value="3"/>
</dbReference>
<evidence type="ECO:0008006" key="12">
    <source>
        <dbReference type="Google" id="ProtNLM"/>
    </source>
</evidence>
<dbReference type="PANTHER" id="PTHR45865:SF1">
    <property type="entry name" value="E3 UBIQUITIN-PROTEIN LIGASE SHPRH"/>
    <property type="match status" value="1"/>
</dbReference>
<feature type="domain" description="Helicase C-terminal" evidence="9">
    <location>
        <begin position="1293"/>
        <end position="1447"/>
    </location>
</feature>
<dbReference type="SMART" id="SM00490">
    <property type="entry name" value="HELICc"/>
    <property type="match status" value="1"/>
</dbReference>
<dbReference type="CDD" id="cd18793">
    <property type="entry name" value="SF2_C_SNF"/>
    <property type="match status" value="1"/>
</dbReference>
<keyword evidence="11" id="KW-1185">Reference proteome</keyword>
<evidence type="ECO:0000256" key="4">
    <source>
        <dbReference type="ARBA" id="ARBA00022833"/>
    </source>
</evidence>
<dbReference type="SUPFAM" id="SSF57903">
    <property type="entry name" value="FYVE/PHD zinc finger"/>
    <property type="match status" value="1"/>
</dbReference>
<keyword evidence="4" id="KW-0862">Zinc</keyword>
<dbReference type="SMART" id="SM00184">
    <property type="entry name" value="RING"/>
    <property type="match status" value="1"/>
</dbReference>
<feature type="compositionally biased region" description="Low complexity" evidence="6">
    <location>
        <begin position="366"/>
        <end position="376"/>
    </location>
</feature>
<dbReference type="PANTHER" id="PTHR45865">
    <property type="entry name" value="E3 UBIQUITIN-PROTEIN LIGASE SHPRH FAMILY MEMBER"/>
    <property type="match status" value="1"/>
</dbReference>
<dbReference type="GO" id="GO:0000209">
    <property type="term" value="P:protein polyubiquitination"/>
    <property type="evidence" value="ECO:0007669"/>
    <property type="project" value="TreeGrafter"/>
</dbReference>
<evidence type="ECO:0000256" key="5">
    <source>
        <dbReference type="PROSITE-ProRule" id="PRU00175"/>
    </source>
</evidence>
<dbReference type="SMART" id="SM00487">
    <property type="entry name" value="DEXDc"/>
    <property type="match status" value="1"/>
</dbReference>
<dbReference type="InterPro" id="IPR000330">
    <property type="entry name" value="SNF2_N"/>
</dbReference>
<dbReference type="PROSITE" id="PS01359">
    <property type="entry name" value="ZF_PHD_1"/>
    <property type="match status" value="1"/>
</dbReference>
<evidence type="ECO:0000256" key="6">
    <source>
        <dbReference type="SAM" id="MobiDB-lite"/>
    </source>
</evidence>
<dbReference type="InterPro" id="IPR038718">
    <property type="entry name" value="SNF2-like_sf"/>
</dbReference>
<proteinExistence type="predicted"/>
<dbReference type="PROSITE" id="PS51192">
    <property type="entry name" value="HELICASE_ATP_BIND_1"/>
    <property type="match status" value="1"/>
</dbReference>
<name>A0A9P0EZC2_BEMTA</name>
<dbReference type="InterPro" id="IPR027417">
    <property type="entry name" value="P-loop_NTPase"/>
</dbReference>
<dbReference type="CDD" id="cd18070">
    <property type="entry name" value="DEXQc_SHPRH"/>
    <property type="match status" value="1"/>
</dbReference>
<accession>A0A9P0EZC2</accession>
<dbReference type="GO" id="GO:0016787">
    <property type="term" value="F:hydrolase activity"/>
    <property type="evidence" value="ECO:0007669"/>
    <property type="project" value="UniProtKB-KW"/>
</dbReference>
<dbReference type="SMART" id="SM00249">
    <property type="entry name" value="PHD"/>
    <property type="match status" value="1"/>
</dbReference>
<feature type="domain" description="Helicase ATP-binding" evidence="8">
    <location>
        <begin position="491"/>
        <end position="640"/>
    </location>
</feature>
<dbReference type="GO" id="GO:0008270">
    <property type="term" value="F:zinc ion binding"/>
    <property type="evidence" value="ECO:0007669"/>
    <property type="project" value="UniProtKB-KW"/>
</dbReference>
<dbReference type="Gene3D" id="3.30.40.10">
    <property type="entry name" value="Zinc/RING finger domain, C3HC4 (zinc finger)"/>
    <property type="match status" value="2"/>
</dbReference>
<gene>
    <name evidence="10" type="ORF">BEMITA_LOCUS1366</name>
</gene>
<organism evidence="10 11">
    <name type="scientific">Bemisia tabaci</name>
    <name type="common">Sweetpotato whitefly</name>
    <name type="synonym">Aleurodes tabaci</name>
    <dbReference type="NCBI Taxonomy" id="7038"/>
    <lineage>
        <taxon>Eukaryota</taxon>
        <taxon>Metazoa</taxon>
        <taxon>Ecdysozoa</taxon>
        <taxon>Arthropoda</taxon>
        <taxon>Hexapoda</taxon>
        <taxon>Insecta</taxon>
        <taxon>Pterygota</taxon>
        <taxon>Neoptera</taxon>
        <taxon>Paraneoptera</taxon>
        <taxon>Hemiptera</taxon>
        <taxon>Sternorrhyncha</taxon>
        <taxon>Aleyrodoidea</taxon>
        <taxon>Aleyrodidae</taxon>
        <taxon>Aleyrodinae</taxon>
        <taxon>Bemisia</taxon>
    </lineage>
</organism>
<keyword evidence="2 5" id="KW-0863">Zinc-finger</keyword>
<dbReference type="PROSITE" id="PS50089">
    <property type="entry name" value="ZF_RING_2"/>
    <property type="match status" value="1"/>
</dbReference>
<evidence type="ECO:0000259" key="8">
    <source>
        <dbReference type="PROSITE" id="PS51192"/>
    </source>
</evidence>
<dbReference type="InterPro" id="IPR011011">
    <property type="entry name" value="Znf_FYVE_PHD"/>
</dbReference>
<evidence type="ECO:0000256" key="2">
    <source>
        <dbReference type="ARBA" id="ARBA00022771"/>
    </source>
</evidence>
<dbReference type="InterPro" id="IPR019786">
    <property type="entry name" value="Zinc_finger_PHD-type_CS"/>
</dbReference>
<dbReference type="GO" id="GO:0006974">
    <property type="term" value="P:DNA damage response"/>
    <property type="evidence" value="ECO:0007669"/>
    <property type="project" value="TreeGrafter"/>
</dbReference>
<keyword evidence="3" id="KW-0378">Hydrolase</keyword>
<dbReference type="InterPro" id="IPR014001">
    <property type="entry name" value="Helicase_ATP-bd"/>
</dbReference>
<dbReference type="InterPro" id="IPR001650">
    <property type="entry name" value="Helicase_C-like"/>
</dbReference>
<dbReference type="InterPro" id="IPR017907">
    <property type="entry name" value="Znf_RING_CS"/>
</dbReference>
<feature type="region of interest" description="Disordered" evidence="6">
    <location>
        <begin position="1029"/>
        <end position="1056"/>
    </location>
</feature>
<dbReference type="EMBL" id="OU963862">
    <property type="protein sequence ID" value="CAH0381747.1"/>
    <property type="molecule type" value="Genomic_DNA"/>
</dbReference>
<evidence type="ECO:0000256" key="1">
    <source>
        <dbReference type="ARBA" id="ARBA00022723"/>
    </source>
</evidence>
<dbReference type="InterPro" id="IPR048686">
    <property type="entry name" value="SHPRH_helical_1st"/>
</dbReference>
<protein>
    <recommendedName>
        <fullName evidence="12">E3 ubiquitin-protein ligase SHPRH</fullName>
    </recommendedName>
</protein>
<dbReference type="PROSITE" id="PS51194">
    <property type="entry name" value="HELICASE_CTER"/>
    <property type="match status" value="1"/>
</dbReference>
<dbReference type="InterPro" id="IPR001841">
    <property type="entry name" value="Znf_RING"/>
</dbReference>
<dbReference type="GO" id="GO:0005524">
    <property type="term" value="F:ATP binding"/>
    <property type="evidence" value="ECO:0007669"/>
    <property type="project" value="InterPro"/>
</dbReference>
<dbReference type="SUPFAM" id="SSF57850">
    <property type="entry name" value="RING/U-box"/>
    <property type="match status" value="1"/>
</dbReference>
<sequence>MAECDDIYNEIDNLYASVQDLHQESFSDTPDPQHPHLVPTLKPYQCKAVRWMLSRESKKVTIDDILSSGPTELPTGGILADEMGLGKTVEVIACMLLNPRTSFDEEPASETENSLINSSDTCRSPTDLSATVDEKCSLSKTHSQRKRKSKSWLIDSESNSADGITGEISDAKTAPNFANFSGEDKHDHLQQGIPESFVKKESYNEKTELPKEVHCMENEPSSPPSTNVITCKNEPSNSPIQDAPEEWCSLQNKKLCKNKSDFLPSIDAVVKEEVLNHKEFALNTKVVDLSANSRAFEESNLKILSQNGYDEEKVPKDQIETDEKMCIDMINQEPQKKSRGRKRKSMDPSPTLCEKRANTEADIVDSSLNNENVSEVNRSRKGKKPVTLSVDVSAKKKSTSKQRGSSIRAELNKWYEELLAEVRPKSRKSIEETTSNLHCFCDDIAESNMIQCADCQFYQHKACVGFNAKKMKKKDYLCPSCILKKKPIPAKTTFIVSPASIADQWVEEIEKHTNPPLKVLRYEGVRTSGYIQPSTIAEYDVLLTTYESLAKELNYVSGDDENATRSLRHAKRYFSPQSPLICVQWWRVCLDEAQMVEMSNTKPSLMTKRLHAIHRWAVTGTPIQKTVDDLMGLMEFLGIEELASLRKWRVLKEKRDEFLYFLSCLMWRHSKHEVLDEFGVPPQTVKSVWLKFSAIESHFYQRQHEECSGQFLAKVSKYPSLNIPLQTIDRKEVSRILQPLLSLRQACSHPQAVRGKLLAGRTTMTMTDLLDVMVKKTENESEEFLRQYIATLNGMAGINIIIDQLGDAVELYREVLQLCQNYEGSLTVDTLQKIHTLHNLAEVLEFKPENIAPTLRDATAKEDAAKLEKEYLDKRRLVMKNTQQQVATLAADIATLCGGSTLGFSEWWVEVIDWAPSSKELITHLKSALAEISESFISIAPKISSKDRLKANLAIWLAELDSLRISIIDALHSLEVTATEDLVHKALCCHLRKARRSAKSCPLCEIEENLQAYESLLFMVSSKGNKSNALAEVEDEDDDDDKETSEEAQPSTSKESNALQALKQVKVFEVSWKGSWKNSQYLIVLTELSNFARTKSAPAQWQNSAKQHLKLMNSLKREFKTLRLLWTQNSELVQSCDELVMAKMRLRLRLKSDTPQKKVSNKLDHIHIIDPNQIQFELHRLKNESKAAAENLKKKTGTLLYLRNLQKEKSEDKVNICPICRSEMKDRWVVLVCGHCICYVCIPAMLSMSTSKEYVECAICREKGPVAEISYVDCQQREDDDKVIGSFSTKITGVIHLVKTLTSEDSSVKILVFSSWEKVLDILQEGFEKNSIKSQRLKSGPKHKNSIKNFKTMKDMNVLLLQYRSGSKGLNLIEATHIILVEPVLNPSDELQAVGRVHRMGQTKPTFVHRFVIENTIEEKMLTAVRESEINQWRKNQVTLQQLSELFCYNFANSKLESTDGSSV</sequence>
<dbReference type="InterPro" id="IPR049730">
    <property type="entry name" value="SNF2/RAD54-like_C"/>
</dbReference>
<evidence type="ECO:0000259" key="9">
    <source>
        <dbReference type="PROSITE" id="PS51194"/>
    </source>
</evidence>
<dbReference type="KEGG" id="btab:109044761"/>
<dbReference type="InterPro" id="IPR001965">
    <property type="entry name" value="Znf_PHD"/>
</dbReference>
<feature type="domain" description="RING-type" evidence="7">
    <location>
        <begin position="1217"/>
        <end position="1261"/>
    </location>
</feature>
<dbReference type="Pfam" id="PF00097">
    <property type="entry name" value="zf-C3HC4"/>
    <property type="match status" value="1"/>
</dbReference>
<evidence type="ECO:0000313" key="11">
    <source>
        <dbReference type="Proteomes" id="UP001152759"/>
    </source>
</evidence>
<dbReference type="InterPro" id="IPR019787">
    <property type="entry name" value="Znf_PHD-finger"/>
</dbReference>
<dbReference type="Gene3D" id="3.40.50.300">
    <property type="entry name" value="P-loop containing nucleotide triphosphate hydrolases"/>
    <property type="match status" value="1"/>
</dbReference>
<dbReference type="PROSITE" id="PS00518">
    <property type="entry name" value="ZF_RING_1"/>
    <property type="match status" value="1"/>
</dbReference>
<feature type="region of interest" description="Disordered" evidence="6">
    <location>
        <begin position="103"/>
        <end position="169"/>
    </location>
</feature>
<dbReference type="Pfam" id="PF00628">
    <property type="entry name" value="PHD"/>
    <property type="match status" value="1"/>
</dbReference>
<feature type="compositionally biased region" description="Acidic residues" evidence="6">
    <location>
        <begin position="1032"/>
        <end position="1046"/>
    </location>
</feature>
<evidence type="ECO:0000256" key="3">
    <source>
        <dbReference type="ARBA" id="ARBA00022801"/>
    </source>
</evidence>
<evidence type="ECO:0000259" key="7">
    <source>
        <dbReference type="PROSITE" id="PS50089"/>
    </source>
</evidence>
<dbReference type="Pfam" id="PF21325">
    <property type="entry name" value="SHPRH_helical-1st"/>
    <property type="match status" value="1"/>
</dbReference>
<dbReference type="GO" id="GO:0005634">
    <property type="term" value="C:nucleus"/>
    <property type="evidence" value="ECO:0007669"/>
    <property type="project" value="TreeGrafter"/>
</dbReference>
<dbReference type="InterPro" id="IPR018957">
    <property type="entry name" value="Znf_C3HC4_RING-type"/>
</dbReference>
<dbReference type="GO" id="GO:0061630">
    <property type="term" value="F:ubiquitin protein ligase activity"/>
    <property type="evidence" value="ECO:0007669"/>
    <property type="project" value="TreeGrafter"/>
</dbReference>